<dbReference type="PANTHER" id="PTHR43776">
    <property type="entry name" value="TRANSPORT ATP-BINDING PROTEIN"/>
    <property type="match status" value="1"/>
</dbReference>
<dbReference type="SUPFAM" id="SSF52540">
    <property type="entry name" value="P-loop containing nucleoside triphosphate hydrolases"/>
    <property type="match status" value="2"/>
</dbReference>
<dbReference type="EMBL" id="DF977001">
    <property type="protein sequence ID" value="GAQ25441.1"/>
    <property type="molecule type" value="Genomic_DNA"/>
</dbReference>
<dbReference type="PROSITE" id="PS50893">
    <property type="entry name" value="ABC_TRANSPORTER_2"/>
    <property type="match status" value="2"/>
</dbReference>
<dbReference type="NCBIfam" id="NF008453">
    <property type="entry name" value="PRK11308.1"/>
    <property type="match status" value="2"/>
</dbReference>
<keyword evidence="4 6" id="KW-0067">ATP-binding</keyword>
<dbReference type="InterPro" id="IPR027417">
    <property type="entry name" value="P-loop_NTPase"/>
</dbReference>
<dbReference type="Proteomes" id="UP000062160">
    <property type="component" value="Unassembled WGS sequence"/>
</dbReference>
<feature type="domain" description="ABC transporter" evidence="5">
    <location>
        <begin position="2"/>
        <end position="249"/>
    </location>
</feature>
<dbReference type="Pfam" id="PF08352">
    <property type="entry name" value="oligo_HPY"/>
    <property type="match status" value="1"/>
</dbReference>
<dbReference type="PROSITE" id="PS00211">
    <property type="entry name" value="ABC_TRANSPORTER_1"/>
    <property type="match status" value="2"/>
</dbReference>
<keyword evidence="3" id="KW-0547">Nucleotide-binding</keyword>
<evidence type="ECO:0000259" key="5">
    <source>
        <dbReference type="PROSITE" id="PS50893"/>
    </source>
</evidence>
<dbReference type="NCBIfam" id="NF007739">
    <property type="entry name" value="PRK10419.1"/>
    <property type="match status" value="2"/>
</dbReference>
<keyword evidence="7" id="KW-1185">Reference proteome</keyword>
<sequence length="562" mass="62605">MLKVENLSITYSGDGQETHAVSEVSFILEQGQSMGIIGESGSGKTTLGLAIMGILRPTAKITGTIEYNKINLRELSQRQLDMYRWKHIAMVFQNGLDILNPLMTVNEQIKECIIRHTKIKSHDADSRVKELLGQVGLDTSVADSLPHQLSGGMRQKVLIAMALACDPKVLIVDEPTSSLDAVSKEEIIELLAYLQHQKRFAMIVISHDFSVITRLTDKMCVMYRGHILEEGLTRDILENPLHPYTRGLINSSPSLNPYQDLWGIPRASEAATEEGCSFYPRCNQKEDICKSQKPKLKYASLERKVACNQGGIITLLKARGINKTYSFKGNKICACKDCHMSIRAGEIIALIGQSGSGKTTLASILSGYLEPESGNIEFLGQTIKQHEFTSQLRGIQMVFQDPFSSINKQFTVLQAVKEPLDILKLYNTDERTAMVKQALADVELACDNTFLNRRCFTLSGGQRQRVAIARSLVLKPRLLIADEISSMLDPSTQANILRLLKGLQNALGFSMIYITHDLDIARKIADKLYIMHKGEIVETGPARKVFDNPKSEYARKLISKNS</sequence>
<dbReference type="GO" id="GO:0015833">
    <property type="term" value="P:peptide transport"/>
    <property type="evidence" value="ECO:0007669"/>
    <property type="project" value="InterPro"/>
</dbReference>
<protein>
    <submittedName>
        <fullName evidence="6">Peptide/nickel transport system ATP-binding protein</fullName>
    </submittedName>
</protein>
<reference evidence="6" key="1">
    <citation type="journal article" date="2016" name="Genome Announc.">
        <title>Draft Genome Sequence of the Syntrophic Lactate-Degrading Bacterium Tepidanaerobacter syntrophicus JLT.</title>
        <authorList>
            <person name="Matsuura N."/>
            <person name="Ohashi A."/>
            <person name="Tourlousse D.M."/>
            <person name="Sekiguchi Y."/>
        </authorList>
    </citation>
    <scope>NUCLEOTIDE SEQUENCE [LARGE SCALE GENOMIC DNA]</scope>
    <source>
        <strain evidence="6">JL</strain>
    </source>
</reference>
<accession>A0A0U9HNJ6</accession>
<dbReference type="RefSeq" id="WP_059032821.1">
    <property type="nucleotide sequence ID" value="NZ_BSDN01000011.1"/>
</dbReference>
<organism evidence="6">
    <name type="scientific">Tepidanaerobacter syntrophicus</name>
    <dbReference type="NCBI Taxonomy" id="224999"/>
    <lineage>
        <taxon>Bacteria</taxon>
        <taxon>Bacillati</taxon>
        <taxon>Bacillota</taxon>
        <taxon>Clostridia</taxon>
        <taxon>Thermosediminibacterales</taxon>
        <taxon>Tepidanaerobacteraceae</taxon>
        <taxon>Tepidanaerobacter</taxon>
    </lineage>
</organism>
<dbReference type="Gene3D" id="3.40.50.300">
    <property type="entry name" value="P-loop containing nucleotide triphosphate hydrolases"/>
    <property type="match status" value="2"/>
</dbReference>
<evidence type="ECO:0000256" key="4">
    <source>
        <dbReference type="ARBA" id="ARBA00022840"/>
    </source>
</evidence>
<name>A0A0U9HNJ6_9FIRM</name>
<dbReference type="InterPro" id="IPR050319">
    <property type="entry name" value="ABC_transp_ATP-bind"/>
</dbReference>
<evidence type="ECO:0000256" key="1">
    <source>
        <dbReference type="ARBA" id="ARBA00005417"/>
    </source>
</evidence>
<dbReference type="PANTHER" id="PTHR43776:SF7">
    <property type="entry name" value="D,D-DIPEPTIDE TRANSPORT ATP-BINDING PROTEIN DDPF-RELATED"/>
    <property type="match status" value="1"/>
</dbReference>
<dbReference type="NCBIfam" id="TIGR01727">
    <property type="entry name" value="oligo_HPY"/>
    <property type="match status" value="1"/>
</dbReference>
<dbReference type="InterPro" id="IPR017871">
    <property type="entry name" value="ABC_transporter-like_CS"/>
</dbReference>
<dbReference type="OrthoDB" id="9779287at2"/>
<gene>
    <name evidence="6" type="ORF">TSYNT_7467</name>
</gene>
<evidence type="ECO:0000256" key="3">
    <source>
        <dbReference type="ARBA" id="ARBA00022741"/>
    </source>
</evidence>
<evidence type="ECO:0000313" key="7">
    <source>
        <dbReference type="Proteomes" id="UP000062160"/>
    </source>
</evidence>
<proteinExistence type="inferred from homology"/>
<comment type="similarity">
    <text evidence="1">Belongs to the ABC transporter superfamily.</text>
</comment>
<evidence type="ECO:0000256" key="2">
    <source>
        <dbReference type="ARBA" id="ARBA00022448"/>
    </source>
</evidence>
<dbReference type="InterPro" id="IPR003439">
    <property type="entry name" value="ABC_transporter-like_ATP-bd"/>
</dbReference>
<dbReference type="CDD" id="cd03257">
    <property type="entry name" value="ABC_NikE_OppD_transporters"/>
    <property type="match status" value="2"/>
</dbReference>
<dbReference type="Pfam" id="PF00005">
    <property type="entry name" value="ABC_tran"/>
    <property type="match status" value="2"/>
</dbReference>
<keyword evidence="2" id="KW-0813">Transport</keyword>
<dbReference type="GO" id="GO:0005524">
    <property type="term" value="F:ATP binding"/>
    <property type="evidence" value="ECO:0007669"/>
    <property type="project" value="UniProtKB-KW"/>
</dbReference>
<dbReference type="GO" id="GO:0016887">
    <property type="term" value="F:ATP hydrolysis activity"/>
    <property type="evidence" value="ECO:0007669"/>
    <property type="project" value="InterPro"/>
</dbReference>
<feature type="domain" description="ABC transporter" evidence="5">
    <location>
        <begin position="316"/>
        <end position="558"/>
    </location>
</feature>
<dbReference type="SMART" id="SM00382">
    <property type="entry name" value="AAA"/>
    <property type="match status" value="2"/>
</dbReference>
<dbReference type="AlphaFoldDB" id="A0A0U9HNJ6"/>
<dbReference type="GO" id="GO:0055085">
    <property type="term" value="P:transmembrane transport"/>
    <property type="evidence" value="ECO:0007669"/>
    <property type="project" value="UniProtKB-ARBA"/>
</dbReference>
<dbReference type="InterPro" id="IPR003593">
    <property type="entry name" value="AAA+_ATPase"/>
</dbReference>
<dbReference type="FunFam" id="3.40.50.300:FF:000016">
    <property type="entry name" value="Oligopeptide ABC transporter ATP-binding component"/>
    <property type="match status" value="1"/>
</dbReference>
<dbReference type="InterPro" id="IPR013563">
    <property type="entry name" value="Oligopep_ABC_C"/>
</dbReference>
<dbReference type="STRING" id="224999.GCA_001485475_01458"/>
<evidence type="ECO:0000313" key="6">
    <source>
        <dbReference type="EMBL" id="GAQ25441.1"/>
    </source>
</evidence>